<dbReference type="EC" id="2.4.1.12" evidence="2"/>
<keyword evidence="3" id="KW-1003">Cell membrane</keyword>
<feature type="transmembrane region" description="Helical" evidence="12">
    <location>
        <begin position="387"/>
        <end position="405"/>
    </location>
</feature>
<dbReference type="GO" id="GO:0006011">
    <property type="term" value="P:UDP-alpha-D-glucose metabolic process"/>
    <property type="evidence" value="ECO:0007669"/>
    <property type="project" value="InterPro"/>
</dbReference>
<feature type="domain" description="Glycosyltransferase 2-like" evidence="13">
    <location>
        <begin position="107"/>
        <end position="276"/>
    </location>
</feature>
<dbReference type="Pfam" id="PF07238">
    <property type="entry name" value="PilZ"/>
    <property type="match status" value="2"/>
</dbReference>
<reference evidence="15 16" key="1">
    <citation type="journal article" date="2016" name="Front. Microbiol.">
        <title>High-Level Heat Resistance of Spores of Bacillus amyloliquefaciens and Bacillus licheniformis Results from the Presence of a spoVA Operon in a Tn1546 Transposon.</title>
        <authorList>
            <person name="Berendsen E.M."/>
            <person name="Koning R.A."/>
            <person name="Boekhorst J."/>
            <person name="de Jong A."/>
            <person name="Kuipers O.P."/>
            <person name="Wells-Bennik M.H."/>
        </authorList>
    </citation>
    <scope>NUCLEOTIDE SEQUENCE [LARGE SCALE GENOMIC DNA]</scope>
    <source>
        <strain evidence="15 16">B4121</strain>
    </source>
</reference>
<feature type="transmembrane region" description="Helical" evidence="12">
    <location>
        <begin position="464"/>
        <end position="486"/>
    </location>
</feature>
<dbReference type="PANTHER" id="PTHR43867:SF2">
    <property type="entry name" value="CELLULOSE SYNTHASE CATALYTIC SUBUNIT A [UDP-FORMING]"/>
    <property type="match status" value="1"/>
</dbReference>
<keyword evidence="6" id="KW-0808">Transferase</keyword>
<comment type="catalytic activity">
    <reaction evidence="11">
        <text>[(1-&gt;4)-beta-D-glucosyl](n) + UDP-alpha-D-glucose = [(1-&gt;4)-beta-D-glucosyl](n+1) + UDP + H(+)</text>
        <dbReference type="Rhea" id="RHEA:19929"/>
        <dbReference type="Rhea" id="RHEA-COMP:10033"/>
        <dbReference type="Rhea" id="RHEA-COMP:10034"/>
        <dbReference type="ChEBI" id="CHEBI:15378"/>
        <dbReference type="ChEBI" id="CHEBI:18246"/>
        <dbReference type="ChEBI" id="CHEBI:58223"/>
        <dbReference type="ChEBI" id="CHEBI:58885"/>
        <dbReference type="EC" id="2.4.1.12"/>
    </reaction>
</comment>
<feature type="domain" description="PilZ" evidence="14">
    <location>
        <begin position="524"/>
        <end position="620"/>
    </location>
</feature>
<dbReference type="InterPro" id="IPR003919">
    <property type="entry name" value="Cell_synth_A"/>
</dbReference>
<dbReference type="InterPro" id="IPR009875">
    <property type="entry name" value="PilZ_domain"/>
</dbReference>
<dbReference type="Gene3D" id="2.40.10.220">
    <property type="entry name" value="predicted glycosyltransferase like domains"/>
    <property type="match status" value="2"/>
</dbReference>
<evidence type="ECO:0000256" key="1">
    <source>
        <dbReference type="ARBA" id="ARBA00004429"/>
    </source>
</evidence>
<evidence type="ECO:0000259" key="13">
    <source>
        <dbReference type="Pfam" id="PF00535"/>
    </source>
</evidence>
<dbReference type="RefSeq" id="WP_043054507.1">
    <property type="nucleotide sequence ID" value="NZ_AP025339.1"/>
</dbReference>
<keyword evidence="9 12" id="KW-1133">Transmembrane helix</keyword>
<evidence type="ECO:0000256" key="5">
    <source>
        <dbReference type="ARBA" id="ARBA00022676"/>
    </source>
</evidence>
<dbReference type="PRINTS" id="PR01439">
    <property type="entry name" value="CELLSNTHASEA"/>
</dbReference>
<evidence type="ECO:0000256" key="7">
    <source>
        <dbReference type="ARBA" id="ARBA00022692"/>
    </source>
</evidence>
<feature type="transmembrane region" description="Helical" evidence="12">
    <location>
        <begin position="32"/>
        <end position="49"/>
    </location>
</feature>
<evidence type="ECO:0000313" key="16">
    <source>
        <dbReference type="Proteomes" id="UP000185604"/>
    </source>
</evidence>
<protein>
    <recommendedName>
        <fullName evidence="2">cellulose synthase (UDP-forming)</fullName>
        <ecNumber evidence="2">2.4.1.12</ecNumber>
    </recommendedName>
</protein>
<evidence type="ECO:0000256" key="2">
    <source>
        <dbReference type="ARBA" id="ARBA00012539"/>
    </source>
</evidence>
<evidence type="ECO:0000256" key="9">
    <source>
        <dbReference type="ARBA" id="ARBA00022989"/>
    </source>
</evidence>
<comment type="subcellular location">
    <subcellularLocation>
        <location evidence="1">Cell inner membrane</location>
        <topology evidence="1">Multi-pass membrane protein</topology>
    </subcellularLocation>
</comment>
<dbReference type="Pfam" id="PF00535">
    <property type="entry name" value="Glycos_transf_2"/>
    <property type="match status" value="1"/>
</dbReference>
<feature type="transmembrane region" description="Helical" evidence="12">
    <location>
        <begin position="61"/>
        <end position="85"/>
    </location>
</feature>
<keyword evidence="4" id="KW-0997">Cell inner membrane</keyword>
<dbReference type="Gene3D" id="3.90.550.10">
    <property type="entry name" value="Spore Coat Polysaccharide Biosynthesis Protein SpsA, Chain A"/>
    <property type="match status" value="1"/>
</dbReference>
<dbReference type="Proteomes" id="UP000185604">
    <property type="component" value="Unassembled WGS sequence"/>
</dbReference>
<keyword evidence="10 12" id="KW-0472">Membrane</keyword>
<evidence type="ECO:0000256" key="8">
    <source>
        <dbReference type="ARBA" id="ARBA00022916"/>
    </source>
</evidence>
<dbReference type="PANTHER" id="PTHR43867">
    <property type="entry name" value="CELLULOSE SYNTHASE CATALYTIC SUBUNIT A [UDP-FORMING]"/>
    <property type="match status" value="1"/>
</dbReference>
<dbReference type="CDD" id="cd06421">
    <property type="entry name" value="CESA_CelA_like"/>
    <property type="match status" value="1"/>
</dbReference>
<dbReference type="SUPFAM" id="SSF53448">
    <property type="entry name" value="Nucleotide-diphospho-sugar transferases"/>
    <property type="match status" value="1"/>
</dbReference>
<evidence type="ECO:0000259" key="14">
    <source>
        <dbReference type="Pfam" id="PF07238"/>
    </source>
</evidence>
<dbReference type="SUPFAM" id="SSF141371">
    <property type="entry name" value="PilZ domain-like"/>
    <property type="match status" value="2"/>
</dbReference>
<evidence type="ECO:0000256" key="3">
    <source>
        <dbReference type="ARBA" id="ARBA00022475"/>
    </source>
</evidence>
<evidence type="ECO:0000256" key="11">
    <source>
        <dbReference type="ARBA" id="ARBA00048682"/>
    </source>
</evidence>
<feature type="transmembrane region" description="Helical" evidence="12">
    <location>
        <begin position="6"/>
        <end position="25"/>
    </location>
</feature>
<dbReference type="AlphaFoldDB" id="A0A7Z0WZB3"/>
<dbReference type="GO" id="GO:0005886">
    <property type="term" value="C:plasma membrane"/>
    <property type="evidence" value="ECO:0007669"/>
    <property type="project" value="UniProtKB-SubCell"/>
</dbReference>
<name>A0A7Z0WZB3_9BACI</name>
<dbReference type="InterPro" id="IPR050321">
    <property type="entry name" value="Glycosyltr_2/OpgH_subfam"/>
</dbReference>
<dbReference type="GO" id="GO:0030244">
    <property type="term" value="P:cellulose biosynthetic process"/>
    <property type="evidence" value="ECO:0007669"/>
    <property type="project" value="UniProtKB-KW"/>
</dbReference>
<keyword evidence="7 12" id="KW-0812">Transmembrane</keyword>
<gene>
    <name evidence="15" type="ORF">B4121_1384</name>
</gene>
<comment type="caution">
    <text evidence="15">The sequence shown here is derived from an EMBL/GenBank/DDBJ whole genome shotgun (WGS) entry which is preliminary data.</text>
</comment>
<organism evidence="15 16">
    <name type="scientific">Bacillus paralicheniformis</name>
    <dbReference type="NCBI Taxonomy" id="1648923"/>
    <lineage>
        <taxon>Bacteria</taxon>
        <taxon>Bacillati</taxon>
        <taxon>Bacillota</taxon>
        <taxon>Bacilli</taxon>
        <taxon>Bacillales</taxon>
        <taxon>Bacillaceae</taxon>
        <taxon>Bacillus</taxon>
    </lineage>
</organism>
<proteinExistence type="predicted"/>
<dbReference type="GO" id="GO:0035438">
    <property type="term" value="F:cyclic-di-GMP binding"/>
    <property type="evidence" value="ECO:0007669"/>
    <property type="project" value="InterPro"/>
</dbReference>
<dbReference type="InterPro" id="IPR001173">
    <property type="entry name" value="Glyco_trans_2-like"/>
</dbReference>
<evidence type="ECO:0000256" key="6">
    <source>
        <dbReference type="ARBA" id="ARBA00022679"/>
    </source>
</evidence>
<feature type="transmembrane region" description="Helical" evidence="12">
    <location>
        <begin position="356"/>
        <end position="381"/>
    </location>
</feature>
<keyword evidence="8" id="KW-0135">Cellulose biosynthesis</keyword>
<dbReference type="EMBL" id="LKPO01000008">
    <property type="protein sequence ID" value="OLF95822.1"/>
    <property type="molecule type" value="Genomic_DNA"/>
</dbReference>
<evidence type="ECO:0000256" key="4">
    <source>
        <dbReference type="ARBA" id="ARBA00022519"/>
    </source>
</evidence>
<dbReference type="InterPro" id="IPR029044">
    <property type="entry name" value="Nucleotide-diphossugar_trans"/>
</dbReference>
<accession>A0A7Z0WZB3</accession>
<evidence type="ECO:0000256" key="10">
    <source>
        <dbReference type="ARBA" id="ARBA00023136"/>
    </source>
</evidence>
<dbReference type="GO" id="GO:0016760">
    <property type="term" value="F:cellulose synthase (UDP-forming) activity"/>
    <property type="evidence" value="ECO:0007669"/>
    <property type="project" value="UniProtKB-EC"/>
</dbReference>
<feature type="transmembrane region" description="Helical" evidence="12">
    <location>
        <begin position="498"/>
        <end position="518"/>
    </location>
</feature>
<evidence type="ECO:0000313" key="15">
    <source>
        <dbReference type="EMBL" id="OLF95822.1"/>
    </source>
</evidence>
<keyword evidence="5" id="KW-0328">Glycosyltransferase</keyword>
<feature type="domain" description="PilZ" evidence="14">
    <location>
        <begin position="655"/>
        <end position="745"/>
    </location>
</feature>
<evidence type="ECO:0000256" key="12">
    <source>
        <dbReference type="SAM" id="Phobius"/>
    </source>
</evidence>
<sequence>MEFILHCYPVAMIALILIGFLGSWMNPRFKKFLIILCLMTNGVYIVWRFGYTLPVSRPADIVMGVILIATECIGFLQLLVFYTLVWKERKREPETLGDQDHWPSVDILIATYNEERHVLKKSVAGCLSLDYPKELVNIYLCDDGRRTDIQKLAEELGVHYVTRPNNEHAKAGNLNHAMSCSNGELIVTMDADMVPLPSFLQKTVGYFKKEKVAFVQTPQAFYNEDPYQYNLFSGANIPNEQDFFMRRLQAGKDRFNAVMYVGSNTVFRRTALDEIGGFATGVITEDMATGMLLQTKFKSVFVKEVLAVGLSPETWTDLLKQRDRWCRGNIQCGKKWNPLFLKGLTPMQRILYFDGILFWFFGVFKMVYILAPLLFLLFGIHSLKTDLWSITSFWLPAFLGSYLSFKAVSDRQRSMSWSHIYDTSMAPHMAISALSEFIFKKRFDFKVTPKGVNTDRRKFKYTTALPCAILLAMTLFALGKILYELWFLHTFDMNVTSYHLFWVLYNMTGLILALLVAFDRPRFRSSERFTVNKPAAFSTVSGDEHECELIDVSDTGARIRLPYQADLHMYYHVDGLIIDAVGKVPARVMWTTKDEADIEIGLHFKEMDKELYVKLIGFMFDEENAKKADREKRADTLSTVLRFFMKTEKSPDAYKRKHVREAFQGLGTLLFPDDAEKGAHEIMIKDISLSGCQIESGVPLEMNEHVLVSINEKDPDQRLALVCWIKKRKKRYTAGLKFIDGNAAQSIGDPVA</sequence>